<dbReference type="GO" id="GO:0071949">
    <property type="term" value="F:FAD binding"/>
    <property type="evidence" value="ECO:0007669"/>
    <property type="project" value="InterPro"/>
</dbReference>
<dbReference type="InterPro" id="IPR016166">
    <property type="entry name" value="FAD-bd_PCMH"/>
</dbReference>
<dbReference type="PROSITE" id="PS51387">
    <property type="entry name" value="FAD_PCMH"/>
    <property type="match status" value="1"/>
</dbReference>
<organism evidence="6">
    <name type="scientific">freshwater metagenome</name>
    <dbReference type="NCBI Taxonomy" id="449393"/>
    <lineage>
        <taxon>unclassified sequences</taxon>
        <taxon>metagenomes</taxon>
        <taxon>ecological metagenomes</taxon>
    </lineage>
</organism>
<dbReference type="GO" id="GO:0016491">
    <property type="term" value="F:oxidoreductase activity"/>
    <property type="evidence" value="ECO:0007669"/>
    <property type="project" value="UniProtKB-KW"/>
</dbReference>
<dbReference type="SUPFAM" id="SSF55103">
    <property type="entry name" value="FAD-linked oxidases, C-terminal domain"/>
    <property type="match status" value="1"/>
</dbReference>
<dbReference type="InterPro" id="IPR016171">
    <property type="entry name" value="Vanillyl_alc_oxidase_C-sub2"/>
</dbReference>
<feature type="domain" description="FAD-binding PCMH-type" evidence="5">
    <location>
        <begin position="41"/>
        <end position="220"/>
    </location>
</feature>
<proteinExistence type="predicted"/>
<dbReference type="InterPro" id="IPR004113">
    <property type="entry name" value="FAD-bd_oxidored_4_C"/>
</dbReference>
<dbReference type="InterPro" id="IPR036318">
    <property type="entry name" value="FAD-bd_PCMH-like_sf"/>
</dbReference>
<dbReference type="Gene3D" id="3.30.465.10">
    <property type="match status" value="1"/>
</dbReference>
<dbReference type="InterPro" id="IPR016169">
    <property type="entry name" value="FAD-bd_PCMH_sub2"/>
</dbReference>
<dbReference type="InterPro" id="IPR016164">
    <property type="entry name" value="FAD-linked_Oxase-like_C"/>
</dbReference>
<dbReference type="AlphaFoldDB" id="A0A6J6V3G7"/>
<keyword evidence="4" id="KW-0560">Oxidoreductase</keyword>
<dbReference type="PANTHER" id="PTHR42934">
    <property type="entry name" value="GLYCOLATE OXIDASE SUBUNIT GLCD"/>
    <property type="match status" value="1"/>
</dbReference>
<dbReference type="Pfam" id="PF02913">
    <property type="entry name" value="FAD-oxidase_C"/>
    <property type="match status" value="1"/>
</dbReference>
<evidence type="ECO:0000256" key="1">
    <source>
        <dbReference type="ARBA" id="ARBA00001974"/>
    </source>
</evidence>
<sequence length="466" mass="48959">MSEERVRVDLVERMVGVLGAAAVHVGAEIAPEYCLDEMLKASPVVPELVCFPSSTAEVAAVVRVAGELGVAVTARGAGTGLSGACIPVAGGIVLSFERMAALLEIDEADHVAVVQPGLTLAELDAATARLGLVYPVFPGTNAASLGGNLATNAGGMRAVKYGVTRHQVLGVEAVTGTGEVVRCGGRFVKNTSGYDLTQLIIGSEGTLALVTEATLRLHPRLTSVASILAPFRTVDDVASVIPLVVVSGVQPMILEYIDRSTMKGLLRANDLSLGVPPEVTDRAEAYLVVVLESRTEERLDADVADVAQQLDEAGALDVYVLPASQGAELLAARERAFWMVKAAGADDLIDMVVPRRLIPEYLRGVQGVADRFGSRVFGCGHAGDGNIHFSVYEPSDARRSQLLHEIYAMGLALGGAISGEHGIGRSKRAYFESLEDPVKLALQRRIKDAFDPGGILNPGCIFGGAR</sequence>
<dbReference type="FunFam" id="1.10.45.10:FF:000001">
    <property type="entry name" value="D-lactate dehydrogenase mitochondrial"/>
    <property type="match status" value="1"/>
</dbReference>
<name>A0A6J6V3G7_9ZZZZ</name>
<keyword evidence="3" id="KW-0274">FAD</keyword>
<dbReference type="InterPro" id="IPR006094">
    <property type="entry name" value="Oxid_FAD_bind_N"/>
</dbReference>
<evidence type="ECO:0000256" key="4">
    <source>
        <dbReference type="ARBA" id="ARBA00023002"/>
    </source>
</evidence>
<accession>A0A6J6V3G7</accession>
<dbReference type="Gene3D" id="1.10.45.10">
    <property type="entry name" value="Vanillyl-alcohol Oxidase, Chain A, domain 4"/>
    <property type="match status" value="1"/>
</dbReference>
<dbReference type="PANTHER" id="PTHR42934:SF2">
    <property type="entry name" value="GLYCOLATE OXIDASE SUBUNIT GLCD"/>
    <property type="match status" value="1"/>
</dbReference>
<protein>
    <submittedName>
        <fullName evidence="6">Unannotated protein</fullName>
    </submittedName>
</protein>
<evidence type="ECO:0000259" key="5">
    <source>
        <dbReference type="PROSITE" id="PS51387"/>
    </source>
</evidence>
<dbReference type="InterPro" id="IPR051914">
    <property type="entry name" value="FAD-linked_OxidoTrans_Type4"/>
</dbReference>
<evidence type="ECO:0000256" key="3">
    <source>
        <dbReference type="ARBA" id="ARBA00022827"/>
    </source>
</evidence>
<evidence type="ECO:0000313" key="6">
    <source>
        <dbReference type="EMBL" id="CAB4765087.1"/>
    </source>
</evidence>
<dbReference type="EMBL" id="CAEZYR010000134">
    <property type="protein sequence ID" value="CAB4765087.1"/>
    <property type="molecule type" value="Genomic_DNA"/>
</dbReference>
<dbReference type="Pfam" id="PF01565">
    <property type="entry name" value="FAD_binding_4"/>
    <property type="match status" value="1"/>
</dbReference>
<dbReference type="Gene3D" id="3.30.70.2740">
    <property type="match status" value="1"/>
</dbReference>
<keyword evidence="2" id="KW-0285">Flavoprotein</keyword>
<dbReference type="SUPFAM" id="SSF56176">
    <property type="entry name" value="FAD-binding/transporter-associated domain-like"/>
    <property type="match status" value="1"/>
</dbReference>
<gene>
    <name evidence="6" type="ORF">UFOPK2754_02704</name>
</gene>
<evidence type="ECO:0000256" key="2">
    <source>
        <dbReference type="ARBA" id="ARBA00022630"/>
    </source>
</evidence>
<reference evidence="6" key="1">
    <citation type="submission" date="2020-05" db="EMBL/GenBank/DDBJ databases">
        <authorList>
            <person name="Chiriac C."/>
            <person name="Salcher M."/>
            <person name="Ghai R."/>
            <person name="Kavagutti S V."/>
        </authorList>
    </citation>
    <scope>NUCLEOTIDE SEQUENCE</scope>
</reference>
<comment type="cofactor">
    <cofactor evidence="1">
        <name>FAD</name>
        <dbReference type="ChEBI" id="CHEBI:57692"/>
    </cofactor>
</comment>